<dbReference type="PANTHER" id="PTHR39597">
    <property type="entry name" value="UBA DOMAIN-CONTAINING PROTEIN RUP1"/>
    <property type="match status" value="1"/>
</dbReference>
<evidence type="ECO:0000256" key="1">
    <source>
        <dbReference type="SAM" id="MobiDB-lite"/>
    </source>
</evidence>
<dbReference type="OrthoDB" id="443682at2759"/>
<reference evidence="3 4" key="1">
    <citation type="journal article" date="2012" name="Proc. Natl. Acad. Sci. U.S.A.">
        <title>Comparative genomics of Ceriporiopsis subvermispora and Phanerochaete chrysosporium provide insight into selective ligninolysis.</title>
        <authorList>
            <person name="Fernandez-Fueyo E."/>
            <person name="Ruiz-Duenas F.J."/>
            <person name="Ferreira P."/>
            <person name="Floudas D."/>
            <person name="Hibbett D.S."/>
            <person name="Canessa P."/>
            <person name="Larrondo L.F."/>
            <person name="James T.Y."/>
            <person name="Seelenfreund D."/>
            <person name="Lobos S."/>
            <person name="Polanco R."/>
            <person name="Tello M."/>
            <person name="Honda Y."/>
            <person name="Watanabe T."/>
            <person name="Watanabe T."/>
            <person name="Ryu J.S."/>
            <person name="Kubicek C.P."/>
            <person name="Schmoll M."/>
            <person name="Gaskell J."/>
            <person name="Hammel K.E."/>
            <person name="St John F.J."/>
            <person name="Vanden Wymelenberg A."/>
            <person name="Sabat G."/>
            <person name="Splinter BonDurant S."/>
            <person name="Syed K."/>
            <person name="Yadav J.S."/>
            <person name="Doddapaneni H."/>
            <person name="Subramanian V."/>
            <person name="Lavin J.L."/>
            <person name="Oguiza J.A."/>
            <person name="Perez G."/>
            <person name="Pisabarro A.G."/>
            <person name="Ramirez L."/>
            <person name="Santoyo F."/>
            <person name="Master E."/>
            <person name="Coutinho P.M."/>
            <person name="Henrissat B."/>
            <person name="Lombard V."/>
            <person name="Magnuson J.K."/>
            <person name="Kuees U."/>
            <person name="Hori C."/>
            <person name="Igarashi K."/>
            <person name="Samejima M."/>
            <person name="Held B.W."/>
            <person name="Barry K.W."/>
            <person name="LaButti K.M."/>
            <person name="Lapidus A."/>
            <person name="Lindquist E.A."/>
            <person name="Lucas S.M."/>
            <person name="Riley R."/>
            <person name="Salamov A.A."/>
            <person name="Hoffmeister D."/>
            <person name="Schwenk D."/>
            <person name="Hadar Y."/>
            <person name="Yarden O."/>
            <person name="de Vries R.P."/>
            <person name="Wiebenga A."/>
            <person name="Stenlid J."/>
            <person name="Eastwood D."/>
            <person name="Grigoriev I.V."/>
            <person name="Berka R.M."/>
            <person name="Blanchette R.A."/>
            <person name="Kersten P."/>
            <person name="Martinez A.T."/>
            <person name="Vicuna R."/>
            <person name="Cullen D."/>
        </authorList>
    </citation>
    <scope>NUCLEOTIDE SEQUENCE [LARGE SCALE GENOMIC DNA]</scope>
    <source>
        <strain evidence="3 4">B</strain>
    </source>
</reference>
<evidence type="ECO:0000313" key="4">
    <source>
        <dbReference type="Proteomes" id="UP000016930"/>
    </source>
</evidence>
<feature type="region of interest" description="Disordered" evidence="1">
    <location>
        <begin position="69"/>
        <end position="100"/>
    </location>
</feature>
<dbReference type="PANTHER" id="PTHR39597:SF1">
    <property type="entry name" value="UBA DOMAIN-CONTAINING PROTEIN RUP1"/>
    <property type="match status" value="1"/>
</dbReference>
<feature type="region of interest" description="Disordered" evidence="1">
    <location>
        <begin position="644"/>
        <end position="689"/>
    </location>
</feature>
<dbReference type="InterPro" id="IPR001394">
    <property type="entry name" value="Peptidase_C19_UCH"/>
</dbReference>
<organism evidence="3 4">
    <name type="scientific">Ceriporiopsis subvermispora (strain B)</name>
    <name type="common">White-rot fungus</name>
    <name type="synonym">Gelatoporia subvermispora</name>
    <dbReference type="NCBI Taxonomy" id="914234"/>
    <lineage>
        <taxon>Eukaryota</taxon>
        <taxon>Fungi</taxon>
        <taxon>Dikarya</taxon>
        <taxon>Basidiomycota</taxon>
        <taxon>Agaricomycotina</taxon>
        <taxon>Agaricomycetes</taxon>
        <taxon>Polyporales</taxon>
        <taxon>Gelatoporiaceae</taxon>
        <taxon>Gelatoporia</taxon>
    </lineage>
</organism>
<dbReference type="Gene3D" id="3.90.70.10">
    <property type="entry name" value="Cysteine proteinases"/>
    <property type="match status" value="1"/>
</dbReference>
<dbReference type="Proteomes" id="UP000016930">
    <property type="component" value="Unassembled WGS sequence"/>
</dbReference>
<gene>
    <name evidence="3" type="ORF">CERSUDRAFT_65841</name>
</gene>
<dbReference type="HOGENOM" id="CLU_023748_0_0_1"/>
<evidence type="ECO:0000259" key="2">
    <source>
        <dbReference type="Pfam" id="PF00443"/>
    </source>
</evidence>
<dbReference type="Pfam" id="PF00443">
    <property type="entry name" value="UCH"/>
    <property type="match status" value="1"/>
</dbReference>
<proteinExistence type="predicted"/>
<dbReference type="EMBL" id="KB445797">
    <property type="protein sequence ID" value="EMD37136.1"/>
    <property type="molecule type" value="Genomic_DNA"/>
</dbReference>
<feature type="domain" description="Peptidase C19 ubiquitin carboxyl-terminal hydrolase" evidence="2">
    <location>
        <begin position="415"/>
        <end position="600"/>
    </location>
</feature>
<dbReference type="InterPro" id="IPR055335">
    <property type="entry name" value="Ucp6/RUP1"/>
</dbReference>
<dbReference type="InterPro" id="IPR038765">
    <property type="entry name" value="Papain-like_cys_pep_sf"/>
</dbReference>
<dbReference type="GO" id="GO:0016579">
    <property type="term" value="P:protein deubiquitination"/>
    <property type="evidence" value="ECO:0007669"/>
    <property type="project" value="InterPro"/>
</dbReference>
<name>M2RE83_CERS8</name>
<dbReference type="Gene3D" id="6.10.140.100">
    <property type="match status" value="1"/>
</dbReference>
<sequence>MHLDDSTDHRNDTAPPTEKEREAVFMLKGMMGDTVQEDVVLGLLRFHNGDADKAASALLEGNFHGVHALPNSNTATTSGPRTPPPSKPEKPPVIDLTGDDDDKELSRALQASLEESQVTNFGPSTRAPDPNWAMVSSNTDTNANTQVSQEHQMLSRAIEESLAFYSNNEEVFEELPLEKQVRKGGRPVALRPTSQSLTYASLLLHGLFFVPQVRLAIAEWRPPAPTPAIDGSVPEVAPPKSGPGYILWSMLEIFANMDLAQLSELNVDAAIAAFGPDHWNSPVERPGDVSFLFYNKLAWIVEAELYSAAATEIQQAAWPRLFHFRYGSSDADLIDAPFDRRIDLSAVKVDIRGTDDANDLLSCLSSELTMQGIDGFVKQQVIIQPSDVVAFQLVRDNLIPTPSGPAGSRVERQTFRYPMQVYLDQFLKENLEIANARRARLHEIQAEVESLHKRKDVLTRHNDRDVLADMYSSIYYYENIAEHENDPQRETTIQDTARKLRKIVTRIENELQTIDVTIAKLGAETENIFDCPELRKHRYDLRVVLAHDGLYGRNHLYSYVKQKGRWWKTVDYLVTEVSEDTVLNDPVGLHLGAGPYFLIYSRALGEEEDNMCAPWPEVVKANVRHNNKVFLEQLPPEIAAQVTELNSSPGSPDTSAVQSEYTISSDSVEPPESRQEPMEVGNQPSSHGA</sequence>
<dbReference type="STRING" id="914234.M2RE83"/>
<evidence type="ECO:0000313" key="3">
    <source>
        <dbReference type="EMBL" id="EMD37136.1"/>
    </source>
</evidence>
<accession>M2RE83</accession>
<dbReference type="GO" id="GO:0004843">
    <property type="term" value="F:cysteine-type deubiquitinase activity"/>
    <property type="evidence" value="ECO:0007669"/>
    <property type="project" value="InterPro"/>
</dbReference>
<protein>
    <recommendedName>
        <fullName evidence="2">Peptidase C19 ubiquitin carboxyl-terminal hydrolase domain-containing protein</fullName>
    </recommendedName>
</protein>
<keyword evidence="4" id="KW-1185">Reference proteome</keyword>
<dbReference type="AlphaFoldDB" id="M2RE83"/>
<feature type="compositionally biased region" description="Polar residues" evidence="1">
    <location>
        <begin position="644"/>
        <end position="667"/>
    </location>
</feature>
<dbReference type="SUPFAM" id="SSF54001">
    <property type="entry name" value="Cysteine proteinases"/>
    <property type="match status" value="1"/>
</dbReference>